<dbReference type="AlphaFoldDB" id="A0A3E5ALW2"/>
<gene>
    <name evidence="2" type="ORF">DXB72_11955</name>
</gene>
<evidence type="ECO:0000313" key="2">
    <source>
        <dbReference type="EMBL" id="RGN21516.1"/>
    </source>
</evidence>
<keyword evidence="1" id="KW-0472">Membrane</keyword>
<dbReference type="InterPro" id="IPR024414">
    <property type="entry name" value="Uncharacterised_PrgI"/>
</dbReference>
<dbReference type="RefSeq" id="WP_117690787.1">
    <property type="nucleotide sequence ID" value="NZ_QSUE01000011.1"/>
</dbReference>
<proteinExistence type="predicted"/>
<feature type="transmembrane region" description="Helical" evidence="1">
    <location>
        <begin position="131"/>
        <end position="152"/>
    </location>
</feature>
<evidence type="ECO:0000313" key="3">
    <source>
        <dbReference type="Proteomes" id="UP000260970"/>
    </source>
</evidence>
<feature type="transmembrane region" description="Helical" evidence="1">
    <location>
        <begin position="27"/>
        <end position="47"/>
    </location>
</feature>
<dbReference type="Proteomes" id="UP000260970">
    <property type="component" value="Unassembled WGS sequence"/>
</dbReference>
<sequence length="155" mass="17233">MLSVKTNKEVTEFKSDFMGGFGFKQSMAILGGVAIGMIIMCSLIFFTHIPIVLAPYAALPFISIPILSAFYNKDGMGFLKHRKKVKEFKKMKACIYISTESDVSYTKCLMEQQKKAEKNSDDAFQKTLKKLIIIGIITAVLIIGGIIAIVVIKLR</sequence>
<dbReference type="Pfam" id="PF12666">
    <property type="entry name" value="PrgI"/>
    <property type="match status" value="1"/>
</dbReference>
<evidence type="ECO:0000256" key="1">
    <source>
        <dbReference type="SAM" id="Phobius"/>
    </source>
</evidence>
<reference evidence="2 3" key="1">
    <citation type="submission" date="2018-08" db="EMBL/GenBank/DDBJ databases">
        <title>A genome reference for cultivated species of the human gut microbiota.</title>
        <authorList>
            <person name="Zou Y."/>
            <person name="Xue W."/>
            <person name="Luo G."/>
        </authorList>
    </citation>
    <scope>NUCLEOTIDE SEQUENCE [LARGE SCALE GENOMIC DNA]</scope>
    <source>
        <strain evidence="2 3">OM05-6AA</strain>
    </source>
</reference>
<keyword evidence="1" id="KW-0812">Transmembrane</keyword>
<name>A0A3E5ALW2_9FIRM</name>
<organism evidence="2 3">
    <name type="scientific">Agathobacter rectalis</name>
    <dbReference type="NCBI Taxonomy" id="39491"/>
    <lineage>
        <taxon>Bacteria</taxon>
        <taxon>Bacillati</taxon>
        <taxon>Bacillota</taxon>
        <taxon>Clostridia</taxon>
        <taxon>Lachnospirales</taxon>
        <taxon>Lachnospiraceae</taxon>
        <taxon>Agathobacter</taxon>
    </lineage>
</organism>
<comment type="caution">
    <text evidence="2">The sequence shown here is derived from an EMBL/GenBank/DDBJ whole genome shotgun (WGS) entry which is preliminary data.</text>
</comment>
<dbReference type="EMBL" id="QSUG01000013">
    <property type="protein sequence ID" value="RGN21516.1"/>
    <property type="molecule type" value="Genomic_DNA"/>
</dbReference>
<feature type="transmembrane region" description="Helical" evidence="1">
    <location>
        <begin position="53"/>
        <end position="72"/>
    </location>
</feature>
<protein>
    <submittedName>
        <fullName evidence="2">PrgI family protein</fullName>
    </submittedName>
</protein>
<keyword evidence="1" id="KW-1133">Transmembrane helix</keyword>
<accession>A0A3E5ALW2</accession>